<accession>A0A1C3ZLN6</accession>
<dbReference type="RefSeq" id="WP_167349276.1">
    <property type="nucleotide sequence ID" value="NZ_FMAQ01000002.1"/>
</dbReference>
<organism evidence="1 2">
    <name type="scientific">Gilliamella bombicola</name>
    <dbReference type="NCBI Taxonomy" id="1798182"/>
    <lineage>
        <taxon>Bacteria</taxon>
        <taxon>Pseudomonadati</taxon>
        <taxon>Pseudomonadota</taxon>
        <taxon>Gammaproteobacteria</taxon>
        <taxon>Orbales</taxon>
        <taxon>Orbaceae</taxon>
        <taxon>Gilliamella</taxon>
    </lineage>
</organism>
<reference evidence="2" key="1">
    <citation type="submission" date="2016-08" db="EMBL/GenBank/DDBJ databases">
        <authorList>
            <person name="Varghese N."/>
            <person name="Submissions Spin"/>
        </authorList>
    </citation>
    <scope>NUCLEOTIDE SEQUENCE [LARGE SCALE GENOMIC DNA]</scope>
    <source>
        <strain evidence="2">R-53248</strain>
    </source>
</reference>
<sequence length="356" mass="39114">SLSVSITDKNGRRVSRSDTLSVCSAPYRVTLSSTGGSLTTLYGVPNSSTFSGSSVVYYINPNSQQPGVCYARPNRYLGGNTGNRFVNDIDHFTYVGPADIWDPDKGFLVQSTNWSSYRLNFPTTGADGLYFDLDISGVDASQLTWSVVTRGAIRATVSWTRPRSDSHRDPIWGTVQHDSWISDKSKNVTRVTLNGPRADSTRIQSSNPSPLIVPSLPQTFVLVGSDRSGNEVRYGFVLKQWFVHRGDKEGTLYEQSSWCSGLGYRTSQVKDLTNASGGYWQGAMPSSGFAGYQRRIGAGFFTEWGYIPHYASTGFLADSFWTGDHILNLGFTVYPASGDVGGYDVFRHHYGLCTVP</sequence>
<evidence type="ECO:0000313" key="1">
    <source>
        <dbReference type="EMBL" id="SCB83248.1"/>
    </source>
</evidence>
<gene>
    <name evidence="1" type="ORF">GA0061081_1021</name>
</gene>
<dbReference type="Proteomes" id="UP000199670">
    <property type="component" value="Unassembled WGS sequence"/>
</dbReference>
<name>A0A1C3ZLN6_9GAMM</name>
<dbReference type="EMBL" id="FMAQ01000002">
    <property type="protein sequence ID" value="SCB83248.1"/>
    <property type="molecule type" value="Genomic_DNA"/>
</dbReference>
<dbReference type="AlphaFoldDB" id="A0A1C3ZLN6"/>
<feature type="non-terminal residue" evidence="1">
    <location>
        <position position="1"/>
    </location>
</feature>
<proteinExistence type="predicted"/>
<keyword evidence="2" id="KW-1185">Reference proteome</keyword>
<protein>
    <submittedName>
        <fullName evidence="1">Uncharacterized protein</fullName>
    </submittedName>
</protein>
<evidence type="ECO:0000313" key="2">
    <source>
        <dbReference type="Proteomes" id="UP000199670"/>
    </source>
</evidence>